<keyword evidence="1" id="KW-1133">Transmembrane helix</keyword>
<organism evidence="2 3">
    <name type="scientific">Rhodopirellula bahusiensis</name>
    <dbReference type="NCBI Taxonomy" id="2014065"/>
    <lineage>
        <taxon>Bacteria</taxon>
        <taxon>Pseudomonadati</taxon>
        <taxon>Planctomycetota</taxon>
        <taxon>Planctomycetia</taxon>
        <taxon>Pirellulales</taxon>
        <taxon>Pirellulaceae</taxon>
        <taxon>Rhodopirellula</taxon>
    </lineage>
</organism>
<reference evidence="2 3" key="1">
    <citation type="submission" date="2017-06" db="EMBL/GenBank/DDBJ databases">
        <title>Description of Rhodopirellula bahusiensis sp. nov.</title>
        <authorList>
            <person name="Kizina J."/>
            <person name="Harder J."/>
        </authorList>
    </citation>
    <scope>NUCLEOTIDE SEQUENCE [LARGE SCALE GENOMIC DNA]</scope>
    <source>
        <strain evidence="2 3">SWK21</strain>
    </source>
</reference>
<dbReference type="Proteomes" id="UP000225740">
    <property type="component" value="Unassembled WGS sequence"/>
</dbReference>
<keyword evidence="3" id="KW-1185">Reference proteome</keyword>
<sequence length="95" mass="10367">MIETSASRLQLNMTSALNAAEFALSLIGTAASCVFILTMAIGVPAFLVYAAKTGPNSHRKVRRLNHRLFLFSLRIFYIAFFCILLSKLLEAVSGG</sequence>
<feature type="transmembrane region" description="Helical" evidence="1">
    <location>
        <begin position="68"/>
        <end position="89"/>
    </location>
</feature>
<protein>
    <submittedName>
        <fullName evidence="2">Uncharacterized protein</fullName>
    </submittedName>
</protein>
<feature type="transmembrane region" description="Helical" evidence="1">
    <location>
        <begin position="22"/>
        <end position="47"/>
    </location>
</feature>
<dbReference type="EMBL" id="NIZW01000035">
    <property type="protein sequence ID" value="PHQ31970.1"/>
    <property type="molecule type" value="Genomic_DNA"/>
</dbReference>
<accession>A0A2G1VZD1</accession>
<evidence type="ECO:0000313" key="3">
    <source>
        <dbReference type="Proteomes" id="UP000225740"/>
    </source>
</evidence>
<dbReference type="AlphaFoldDB" id="A0A2G1VZD1"/>
<name>A0A2G1VZD1_9BACT</name>
<evidence type="ECO:0000313" key="2">
    <source>
        <dbReference type="EMBL" id="PHQ31970.1"/>
    </source>
</evidence>
<keyword evidence="1" id="KW-0812">Transmembrane</keyword>
<proteinExistence type="predicted"/>
<comment type="caution">
    <text evidence="2">The sequence shown here is derived from an EMBL/GenBank/DDBJ whole genome shotgun (WGS) entry which is preliminary data.</text>
</comment>
<gene>
    <name evidence="2" type="ORF">CEE69_28330</name>
</gene>
<evidence type="ECO:0000256" key="1">
    <source>
        <dbReference type="SAM" id="Phobius"/>
    </source>
</evidence>
<keyword evidence="1" id="KW-0472">Membrane</keyword>